<evidence type="ECO:0000313" key="6">
    <source>
        <dbReference type="EMBL" id="KAK4799855.1"/>
    </source>
</evidence>
<accession>A0AAN7MQN1</accession>
<dbReference type="InterPro" id="IPR023801">
    <property type="entry name" value="His_deacetylse_dom"/>
</dbReference>
<keyword evidence="4" id="KW-0812">Transmembrane</keyword>
<keyword evidence="2" id="KW-0156">Chromatin regulator</keyword>
<feature type="domain" description="Histone deacetylase" evidence="5">
    <location>
        <begin position="2"/>
        <end position="59"/>
    </location>
</feature>
<feature type="compositionally biased region" description="Basic and acidic residues" evidence="3">
    <location>
        <begin position="79"/>
        <end position="104"/>
    </location>
</feature>
<proteinExistence type="predicted"/>
<evidence type="ECO:0000259" key="5">
    <source>
        <dbReference type="Pfam" id="PF00850"/>
    </source>
</evidence>
<feature type="transmembrane region" description="Helical" evidence="4">
    <location>
        <begin position="47"/>
        <end position="67"/>
    </location>
</feature>
<dbReference type="SUPFAM" id="SSF52768">
    <property type="entry name" value="Arginase/deacetylase"/>
    <property type="match status" value="1"/>
</dbReference>
<dbReference type="PANTHER" id="PTHR48252">
    <property type="entry name" value="HISTONE DEACETYLASE 2-RELATED"/>
    <property type="match status" value="1"/>
</dbReference>
<keyword evidence="7" id="KW-1185">Reference proteome</keyword>
<dbReference type="EMBL" id="JAXQNO010000004">
    <property type="protein sequence ID" value="KAK4799855.1"/>
    <property type="molecule type" value="Genomic_DNA"/>
</dbReference>
<dbReference type="InterPro" id="IPR037138">
    <property type="entry name" value="His_deacetylse_dom_sf"/>
</dbReference>
<name>A0AAN7MQN1_TRANT</name>
<keyword evidence="1" id="KW-0678">Repressor</keyword>
<dbReference type="Gene3D" id="3.40.800.20">
    <property type="entry name" value="Histone deacetylase domain"/>
    <property type="match status" value="1"/>
</dbReference>
<protein>
    <recommendedName>
        <fullName evidence="5">Histone deacetylase domain-containing protein</fullName>
    </recommendedName>
</protein>
<dbReference type="InterPro" id="IPR023696">
    <property type="entry name" value="Ureohydrolase_dom_sf"/>
</dbReference>
<dbReference type="Proteomes" id="UP001346149">
    <property type="component" value="Unassembled WGS sequence"/>
</dbReference>
<keyword evidence="4" id="KW-0472">Membrane</keyword>
<reference evidence="6 7" key="1">
    <citation type="journal article" date="2023" name="Hortic Res">
        <title>Pangenome of water caltrop reveals structural variations and asymmetric subgenome divergence after allopolyploidization.</title>
        <authorList>
            <person name="Zhang X."/>
            <person name="Chen Y."/>
            <person name="Wang L."/>
            <person name="Yuan Y."/>
            <person name="Fang M."/>
            <person name="Shi L."/>
            <person name="Lu R."/>
            <person name="Comes H.P."/>
            <person name="Ma Y."/>
            <person name="Chen Y."/>
            <person name="Huang G."/>
            <person name="Zhou Y."/>
            <person name="Zheng Z."/>
            <person name="Qiu Y."/>
        </authorList>
    </citation>
    <scope>NUCLEOTIDE SEQUENCE [LARGE SCALE GENOMIC DNA]</scope>
    <source>
        <strain evidence="6">F231</strain>
    </source>
</reference>
<feature type="region of interest" description="Disordered" evidence="3">
    <location>
        <begin position="71"/>
        <end position="104"/>
    </location>
</feature>
<dbReference type="GO" id="GO:0006325">
    <property type="term" value="P:chromatin organization"/>
    <property type="evidence" value="ECO:0007669"/>
    <property type="project" value="UniProtKB-KW"/>
</dbReference>
<keyword evidence="4" id="KW-1133">Transmembrane helix</keyword>
<dbReference type="AlphaFoldDB" id="A0AAN7MQN1"/>
<sequence length="104" mass="11634">MELYQHNAVVLQCGADSLSGDWLGCLNLSATCFADCLSFLRSYNVPLMVLGWGGYTMSMLFAVGVISKSQVQEEEDMDERPKPRIWDGEGYGSDHDEGEKTLYR</sequence>
<evidence type="ECO:0000256" key="2">
    <source>
        <dbReference type="ARBA" id="ARBA00022853"/>
    </source>
</evidence>
<evidence type="ECO:0000256" key="4">
    <source>
        <dbReference type="SAM" id="Phobius"/>
    </source>
</evidence>
<evidence type="ECO:0000256" key="3">
    <source>
        <dbReference type="SAM" id="MobiDB-lite"/>
    </source>
</evidence>
<evidence type="ECO:0000313" key="7">
    <source>
        <dbReference type="Proteomes" id="UP001346149"/>
    </source>
</evidence>
<dbReference type="Pfam" id="PF00850">
    <property type="entry name" value="Hist_deacetyl"/>
    <property type="match status" value="1"/>
</dbReference>
<dbReference type="PANTHER" id="PTHR48252:SF77">
    <property type="entry name" value="HISTONE DEACETYLASE DOMAIN-CONTAINING PROTEIN"/>
    <property type="match status" value="1"/>
</dbReference>
<evidence type="ECO:0000256" key="1">
    <source>
        <dbReference type="ARBA" id="ARBA00022491"/>
    </source>
</evidence>
<organism evidence="6 7">
    <name type="scientific">Trapa natans</name>
    <name type="common">Water chestnut</name>
    <dbReference type="NCBI Taxonomy" id="22666"/>
    <lineage>
        <taxon>Eukaryota</taxon>
        <taxon>Viridiplantae</taxon>
        <taxon>Streptophyta</taxon>
        <taxon>Embryophyta</taxon>
        <taxon>Tracheophyta</taxon>
        <taxon>Spermatophyta</taxon>
        <taxon>Magnoliopsida</taxon>
        <taxon>eudicotyledons</taxon>
        <taxon>Gunneridae</taxon>
        <taxon>Pentapetalae</taxon>
        <taxon>rosids</taxon>
        <taxon>malvids</taxon>
        <taxon>Myrtales</taxon>
        <taxon>Lythraceae</taxon>
        <taxon>Trapa</taxon>
    </lineage>
</organism>
<comment type="caution">
    <text evidence="6">The sequence shown here is derived from an EMBL/GenBank/DDBJ whole genome shotgun (WGS) entry which is preliminary data.</text>
</comment>
<gene>
    <name evidence="6" type="ORF">SAY86_025220</name>
</gene>